<protein>
    <submittedName>
        <fullName evidence="2">Uncharacterized protein</fullName>
    </submittedName>
</protein>
<keyword evidence="3" id="KW-1185">Reference proteome</keyword>
<dbReference type="GeneID" id="141454999"/>
<feature type="compositionally biased region" description="Polar residues" evidence="1">
    <location>
        <begin position="65"/>
        <end position="83"/>
    </location>
</feature>
<feature type="compositionally biased region" description="Polar residues" evidence="1">
    <location>
        <begin position="1"/>
        <end position="36"/>
    </location>
</feature>
<evidence type="ECO:0000313" key="3">
    <source>
        <dbReference type="Proteomes" id="UP000015103"/>
    </source>
</evidence>
<feature type="compositionally biased region" description="Basic residues" evidence="1">
    <location>
        <begin position="84"/>
        <end position="97"/>
    </location>
</feature>
<feature type="compositionally biased region" description="Polar residues" evidence="1">
    <location>
        <begin position="140"/>
        <end position="157"/>
    </location>
</feature>
<feature type="region of interest" description="Disordered" evidence="1">
    <location>
        <begin position="1"/>
        <end position="106"/>
    </location>
</feature>
<dbReference type="Pfam" id="PF15502">
    <property type="entry name" value="MPLKIP"/>
    <property type="match status" value="1"/>
</dbReference>
<name>T1HTI7_RHOPR</name>
<evidence type="ECO:0000313" key="2">
    <source>
        <dbReference type="EnsemblMetazoa" id="RPRC007357-PA"/>
    </source>
</evidence>
<dbReference type="AlphaFoldDB" id="T1HTI7"/>
<dbReference type="VEuPathDB" id="VectorBase:RPRC007357"/>
<feature type="region of interest" description="Disordered" evidence="1">
    <location>
        <begin position="123"/>
        <end position="157"/>
    </location>
</feature>
<evidence type="ECO:0000256" key="1">
    <source>
        <dbReference type="SAM" id="MobiDB-lite"/>
    </source>
</evidence>
<dbReference type="InParanoid" id="T1HTI7"/>
<dbReference type="RefSeq" id="XP_073985891.1">
    <property type="nucleotide sequence ID" value="XM_074129790.1"/>
</dbReference>
<accession>T1HTI7</accession>
<feature type="compositionally biased region" description="Basic and acidic residues" evidence="1">
    <location>
        <begin position="124"/>
        <end position="139"/>
    </location>
</feature>
<reference evidence="2" key="1">
    <citation type="submission" date="2015-05" db="UniProtKB">
        <authorList>
            <consortium name="EnsemblMetazoa"/>
        </authorList>
    </citation>
    <scope>IDENTIFICATION</scope>
</reference>
<dbReference type="HOGENOM" id="CLU_1680118_0_0_1"/>
<dbReference type="InterPro" id="IPR028265">
    <property type="entry name" value="TTDN1/SICKLE"/>
</dbReference>
<dbReference type="Proteomes" id="UP000015103">
    <property type="component" value="Unassembled WGS sequence"/>
</dbReference>
<feature type="compositionally biased region" description="Low complexity" evidence="1">
    <location>
        <begin position="38"/>
        <end position="49"/>
    </location>
</feature>
<sequence>MERTSPSTYGPPNWATGYQNANKKSPLTSPQANRFQESPDFSPYSSSSPIKKYHSRNNRGANRRYFNTNIGHFSNNGNFSSPNKHVHNWRNRGNFHRTKSDTNEYNNISSYFHPSMLEDPWQELEQRLKKEPIESDEKTNTSPTQDDLVNDEISVQN</sequence>
<proteinExistence type="predicted"/>
<dbReference type="EMBL" id="ACPB03017753">
    <property type="status" value="NOT_ANNOTATED_CDS"/>
    <property type="molecule type" value="Genomic_DNA"/>
</dbReference>
<dbReference type="EnsemblMetazoa" id="RPRC007357-RA">
    <property type="protein sequence ID" value="RPRC007357-PA"/>
    <property type="gene ID" value="RPRC007357"/>
</dbReference>
<organism evidence="2 3">
    <name type="scientific">Rhodnius prolixus</name>
    <name type="common">Triatomid bug</name>
    <dbReference type="NCBI Taxonomy" id="13249"/>
    <lineage>
        <taxon>Eukaryota</taxon>
        <taxon>Metazoa</taxon>
        <taxon>Ecdysozoa</taxon>
        <taxon>Arthropoda</taxon>
        <taxon>Hexapoda</taxon>
        <taxon>Insecta</taxon>
        <taxon>Pterygota</taxon>
        <taxon>Neoptera</taxon>
        <taxon>Paraneoptera</taxon>
        <taxon>Hemiptera</taxon>
        <taxon>Heteroptera</taxon>
        <taxon>Panheteroptera</taxon>
        <taxon>Cimicomorpha</taxon>
        <taxon>Reduviidae</taxon>
        <taxon>Triatominae</taxon>
        <taxon>Rhodnius</taxon>
    </lineage>
</organism>